<name>A0A1D3L250_9EURY</name>
<accession>A0A1D3L250</accession>
<dbReference type="RefSeq" id="WP_071906883.1">
    <property type="nucleotide sequence ID" value="NZ_LT607756.1"/>
</dbReference>
<dbReference type="Proteomes" id="UP000094707">
    <property type="component" value="Chromosome I"/>
</dbReference>
<protein>
    <submittedName>
        <fullName evidence="1">Uncharacterized protein</fullName>
    </submittedName>
</protein>
<sequence length="124" mass="14606">MVNNEIEKKVLEDLLGVLKEQWHEIEEKDPSEEQVWNLYLPEPYGGYIDLPNERIHVFTSKTNESGNIRIKDVTGPNYSVTIDSENHCKPFVFLNTETQKTAKAILISWEKFEFKNDHTIWVRK</sequence>
<dbReference type="KEGG" id="mcub:MCBB_1196"/>
<evidence type="ECO:0000313" key="2">
    <source>
        <dbReference type="Proteomes" id="UP000094707"/>
    </source>
</evidence>
<gene>
    <name evidence="1" type="ORF">MCBB_1196</name>
</gene>
<keyword evidence="2" id="KW-1185">Reference proteome</keyword>
<dbReference type="AlphaFoldDB" id="A0A1D3L250"/>
<proteinExistence type="predicted"/>
<reference evidence="1 2" key="1">
    <citation type="submission" date="2016-08" db="EMBL/GenBank/DDBJ databases">
        <authorList>
            <person name="Seilhamer J.J."/>
        </authorList>
    </citation>
    <scope>NUCLEOTIDE SEQUENCE [LARGE SCALE GENOMIC DNA]</scope>
    <source>
        <strain evidence="1">Buetzberg</strain>
    </source>
</reference>
<dbReference type="GeneID" id="30412041"/>
<organism evidence="1 2">
    <name type="scientific">Methanobacterium congolense</name>
    <dbReference type="NCBI Taxonomy" id="118062"/>
    <lineage>
        <taxon>Archaea</taxon>
        <taxon>Methanobacteriati</taxon>
        <taxon>Methanobacteriota</taxon>
        <taxon>Methanomada group</taxon>
        <taxon>Methanobacteria</taxon>
        <taxon>Methanobacteriales</taxon>
        <taxon>Methanobacteriaceae</taxon>
        <taxon>Methanobacterium</taxon>
    </lineage>
</organism>
<dbReference type="EMBL" id="LT607756">
    <property type="protein sequence ID" value="SCG85754.1"/>
    <property type="molecule type" value="Genomic_DNA"/>
</dbReference>
<evidence type="ECO:0000313" key="1">
    <source>
        <dbReference type="EMBL" id="SCG85754.1"/>
    </source>
</evidence>